<feature type="binding site" evidence="6">
    <location>
        <position position="181"/>
    </location>
    <ligand>
        <name>biotin</name>
        <dbReference type="ChEBI" id="CHEBI:57586"/>
    </ligand>
</feature>
<dbReference type="Pfam" id="PF02237">
    <property type="entry name" value="BPL_C"/>
    <property type="match status" value="1"/>
</dbReference>
<dbReference type="InterPro" id="IPR036388">
    <property type="entry name" value="WH-like_DNA-bd_sf"/>
</dbReference>
<dbReference type="NCBIfam" id="TIGR00121">
    <property type="entry name" value="birA_ligase"/>
    <property type="match status" value="1"/>
</dbReference>
<dbReference type="SUPFAM" id="SSF55681">
    <property type="entry name" value="Class II aaRS and biotin synthetases"/>
    <property type="match status" value="1"/>
</dbReference>
<dbReference type="OrthoDB" id="9807064at2"/>
<dbReference type="Gene3D" id="2.30.30.100">
    <property type="match status" value="1"/>
</dbReference>
<dbReference type="HAMAP" id="MF_00978">
    <property type="entry name" value="Bifunct_BirA"/>
    <property type="match status" value="1"/>
</dbReference>
<feature type="binding site" evidence="6">
    <location>
        <begin position="87"/>
        <end position="89"/>
    </location>
    <ligand>
        <name>biotin</name>
        <dbReference type="ChEBI" id="CHEBI:57586"/>
    </ligand>
</feature>
<dbReference type="GO" id="GO:0003677">
    <property type="term" value="F:DNA binding"/>
    <property type="evidence" value="ECO:0007669"/>
    <property type="project" value="UniProtKB-UniRule"/>
</dbReference>
<evidence type="ECO:0000256" key="3">
    <source>
        <dbReference type="ARBA" id="ARBA00022840"/>
    </source>
</evidence>
<comment type="similarity">
    <text evidence="6">Belongs to the biotin--protein ligase family.</text>
</comment>
<comment type="catalytic activity">
    <reaction evidence="5 6">
        <text>biotin + L-lysyl-[protein] + ATP = N(6)-biotinyl-L-lysyl-[protein] + AMP + diphosphate + H(+)</text>
        <dbReference type="Rhea" id="RHEA:11756"/>
        <dbReference type="Rhea" id="RHEA-COMP:9752"/>
        <dbReference type="Rhea" id="RHEA-COMP:10505"/>
        <dbReference type="ChEBI" id="CHEBI:15378"/>
        <dbReference type="ChEBI" id="CHEBI:29969"/>
        <dbReference type="ChEBI" id="CHEBI:30616"/>
        <dbReference type="ChEBI" id="CHEBI:33019"/>
        <dbReference type="ChEBI" id="CHEBI:57586"/>
        <dbReference type="ChEBI" id="CHEBI:83144"/>
        <dbReference type="ChEBI" id="CHEBI:456215"/>
        <dbReference type="EC" id="6.3.4.15"/>
    </reaction>
</comment>
<dbReference type="GO" id="GO:0005524">
    <property type="term" value="F:ATP binding"/>
    <property type="evidence" value="ECO:0007669"/>
    <property type="project" value="UniProtKB-UniRule"/>
</dbReference>
<dbReference type="PANTHER" id="PTHR12835">
    <property type="entry name" value="BIOTIN PROTEIN LIGASE"/>
    <property type="match status" value="1"/>
</dbReference>
<dbReference type="Gene3D" id="3.30.930.10">
    <property type="entry name" value="Bira Bifunctional Protein, Domain 2"/>
    <property type="match status" value="1"/>
</dbReference>
<dbReference type="InterPro" id="IPR008988">
    <property type="entry name" value="Transcriptional_repressor_C"/>
</dbReference>
<evidence type="ECO:0000256" key="6">
    <source>
        <dbReference type="HAMAP-Rule" id="MF_00978"/>
    </source>
</evidence>
<accession>A0A1G9BW04</accession>
<keyword evidence="3 6" id="KW-0067">ATP-binding</keyword>
<dbReference type="InterPro" id="IPR004143">
    <property type="entry name" value="BPL_LPL_catalytic"/>
</dbReference>
<keyword evidence="6" id="KW-0678">Repressor</keyword>
<protein>
    <recommendedName>
        <fullName evidence="6">Bifunctional ligase/repressor BirA</fullName>
    </recommendedName>
    <alternativeName>
        <fullName evidence="6">Biotin operon repressor</fullName>
    </alternativeName>
    <alternativeName>
        <fullName evidence="6">Biotin--[acetyl-CoA-carboxylase] ligase</fullName>
        <ecNumber evidence="6">6.3.4.15</ecNumber>
    </alternativeName>
    <alternativeName>
        <fullName evidence="6">Biotin--protein ligase</fullName>
    </alternativeName>
    <alternativeName>
        <fullName evidence="6">Biotin-[acetyl-CoA carboxylase] synthetase</fullName>
    </alternativeName>
</protein>
<dbReference type="InterPro" id="IPR045864">
    <property type="entry name" value="aa-tRNA-synth_II/BPL/LPL"/>
</dbReference>
<dbReference type="GO" id="GO:0005737">
    <property type="term" value="C:cytoplasm"/>
    <property type="evidence" value="ECO:0007669"/>
    <property type="project" value="TreeGrafter"/>
</dbReference>
<dbReference type="InterPro" id="IPR013196">
    <property type="entry name" value="HTH_11"/>
</dbReference>
<feature type="binding site" evidence="6">
    <location>
        <begin position="114"/>
        <end position="116"/>
    </location>
    <ligand>
        <name>biotin</name>
        <dbReference type="ChEBI" id="CHEBI:57586"/>
    </ligand>
</feature>
<feature type="DNA-binding region" description="H-T-H motif" evidence="6">
    <location>
        <begin position="22"/>
        <end position="41"/>
    </location>
</feature>
<evidence type="ECO:0000256" key="2">
    <source>
        <dbReference type="ARBA" id="ARBA00022741"/>
    </source>
</evidence>
<dbReference type="GO" id="GO:0004077">
    <property type="term" value="F:biotin--[biotin carboxyl-carrier protein] ligase activity"/>
    <property type="evidence" value="ECO:0007669"/>
    <property type="project" value="UniProtKB-UniRule"/>
</dbReference>
<name>A0A1G9BW04_9GAMM</name>
<dbReference type="AlphaFoldDB" id="A0A1G9BW04"/>
<evidence type="ECO:0000259" key="7">
    <source>
        <dbReference type="PROSITE" id="PS51733"/>
    </source>
</evidence>
<dbReference type="InterPro" id="IPR011991">
    <property type="entry name" value="ArsR-like_HTH"/>
</dbReference>
<keyword evidence="6" id="KW-0238">DNA-binding</keyword>
<proteinExistence type="inferred from homology"/>
<dbReference type="CDD" id="cd16442">
    <property type="entry name" value="BPL"/>
    <property type="match status" value="1"/>
</dbReference>
<keyword evidence="2 6" id="KW-0547">Nucleotide-binding</keyword>
<dbReference type="SUPFAM" id="SSF46785">
    <property type="entry name" value="Winged helix' DNA-binding domain"/>
    <property type="match status" value="1"/>
</dbReference>
<dbReference type="EC" id="6.3.4.15" evidence="6"/>
<gene>
    <name evidence="6" type="primary">birA</name>
    <name evidence="8" type="ORF">SAMN04488540_1373</name>
</gene>
<feature type="domain" description="BPL/LPL catalytic" evidence="7">
    <location>
        <begin position="72"/>
        <end position="253"/>
    </location>
</feature>
<keyword evidence="4 6" id="KW-0092">Biotin</keyword>
<dbReference type="NCBIfam" id="NF008847">
    <property type="entry name" value="PRK11886.1-2"/>
    <property type="match status" value="1"/>
</dbReference>
<keyword evidence="6" id="KW-0805">Transcription regulation</keyword>
<dbReference type="InterPro" id="IPR036390">
    <property type="entry name" value="WH_DNA-bd_sf"/>
</dbReference>
<dbReference type="Pfam" id="PF08279">
    <property type="entry name" value="HTH_11"/>
    <property type="match status" value="1"/>
</dbReference>
<reference evidence="9" key="1">
    <citation type="submission" date="2016-10" db="EMBL/GenBank/DDBJ databases">
        <authorList>
            <person name="Varghese N."/>
            <person name="Submissions S."/>
        </authorList>
    </citation>
    <scope>NUCLEOTIDE SEQUENCE [LARGE SCALE GENOMIC DNA]</scope>
    <source>
        <strain evidence="9">DSM 23317</strain>
    </source>
</reference>
<evidence type="ECO:0000256" key="5">
    <source>
        <dbReference type="ARBA" id="ARBA00047846"/>
    </source>
</evidence>
<dbReference type="Gene3D" id="1.10.10.10">
    <property type="entry name" value="Winged helix-like DNA-binding domain superfamily/Winged helix DNA-binding domain"/>
    <property type="match status" value="1"/>
</dbReference>
<keyword evidence="1 6" id="KW-0436">Ligase</keyword>
<comment type="function">
    <text evidence="6">Acts both as a biotin--[acetyl-CoA-carboxylase] ligase and a biotin-operon repressor. In the presence of ATP, BirA activates biotin to form the BirA-biotinyl-5'-adenylate (BirA-bio-5'-AMP or holoBirA) complex. HoloBirA can either transfer the biotinyl moiety to the biotin carboxyl carrier protein (BCCP) subunit of acetyl-CoA carboxylase, or bind to the biotin operator site and inhibit transcription of the operon.</text>
</comment>
<dbReference type="Pfam" id="PF03099">
    <property type="entry name" value="BPL_LplA_LipB"/>
    <property type="match status" value="1"/>
</dbReference>
<evidence type="ECO:0000313" key="8">
    <source>
        <dbReference type="EMBL" id="SDK43563.1"/>
    </source>
</evidence>
<dbReference type="RefSeq" id="WP_090368567.1">
    <property type="nucleotide sequence ID" value="NZ_FNEM01000037.1"/>
</dbReference>
<evidence type="ECO:0000313" key="9">
    <source>
        <dbReference type="Proteomes" id="UP000199527"/>
    </source>
</evidence>
<dbReference type="InterPro" id="IPR004408">
    <property type="entry name" value="Biotin_CoA_COase_ligase"/>
</dbReference>
<dbReference type="PROSITE" id="PS51733">
    <property type="entry name" value="BPL_LPL_CATALYTIC"/>
    <property type="match status" value="1"/>
</dbReference>
<dbReference type="Proteomes" id="UP000199527">
    <property type="component" value="Unassembled WGS sequence"/>
</dbReference>
<dbReference type="PANTHER" id="PTHR12835:SF5">
    <property type="entry name" value="BIOTIN--PROTEIN LIGASE"/>
    <property type="match status" value="1"/>
</dbReference>
<keyword evidence="9" id="KW-1185">Reference proteome</keyword>
<keyword evidence="6" id="KW-0804">Transcription</keyword>
<dbReference type="EMBL" id="FNEM01000037">
    <property type="protein sequence ID" value="SDK43563.1"/>
    <property type="molecule type" value="Genomic_DNA"/>
</dbReference>
<dbReference type="GO" id="GO:0006355">
    <property type="term" value="P:regulation of DNA-templated transcription"/>
    <property type="evidence" value="ECO:0007669"/>
    <property type="project" value="UniProtKB-UniRule"/>
</dbReference>
<evidence type="ECO:0000256" key="4">
    <source>
        <dbReference type="ARBA" id="ARBA00023267"/>
    </source>
</evidence>
<feature type="binding site" evidence="6">
    <location>
        <position position="110"/>
    </location>
    <ligand>
        <name>biotin</name>
        <dbReference type="ChEBI" id="CHEBI:57586"/>
    </ligand>
</feature>
<sequence>MPSNRNRQRLLQCLIDGEFHSGSTLADALGISRTAVNNHVQALEELGLDIYSVKGKGYRLARRITLLDAEAIESDTGRVFLLDDVSSTNTYLLDRVGQLNSGDCCLAERQTQGRGRRGRQWVSPYAGSLYLSMYWRLEHGVAQSAGMSLAVGVLLVEALESLGIVGVGLKWPNDLYVGQNKLAGILVEMRGQFGEPADMVLGCGMNVSLGAQAAADIDRAWTDLASLCGDDVDRNQLASAVIAHLRAGLRQFEEEGLQGFLSRWQKYDLFWNRDVNIHLGERVISGRAAGIDEQGALLLESSEGLKSYNSGEVSLRPVAG</sequence>
<organism evidence="8 9">
    <name type="scientific">Ferrimonas sediminum</name>
    <dbReference type="NCBI Taxonomy" id="718193"/>
    <lineage>
        <taxon>Bacteria</taxon>
        <taxon>Pseudomonadati</taxon>
        <taxon>Pseudomonadota</taxon>
        <taxon>Gammaproteobacteria</taxon>
        <taxon>Alteromonadales</taxon>
        <taxon>Ferrimonadaceae</taxon>
        <taxon>Ferrimonas</taxon>
    </lineage>
</organism>
<dbReference type="InterPro" id="IPR003142">
    <property type="entry name" value="BPL_C"/>
</dbReference>
<dbReference type="SUPFAM" id="SSF50037">
    <property type="entry name" value="C-terminal domain of transcriptional repressors"/>
    <property type="match status" value="1"/>
</dbReference>
<dbReference type="InterPro" id="IPR030855">
    <property type="entry name" value="Bifunct_BirA"/>
</dbReference>
<evidence type="ECO:0000256" key="1">
    <source>
        <dbReference type="ARBA" id="ARBA00022598"/>
    </source>
</evidence>
<dbReference type="CDD" id="cd00090">
    <property type="entry name" value="HTH_ARSR"/>
    <property type="match status" value="1"/>
</dbReference>